<dbReference type="PROSITE" id="PS51352">
    <property type="entry name" value="THIOREDOXIN_2"/>
    <property type="match status" value="1"/>
</dbReference>
<evidence type="ECO:0000313" key="5">
    <source>
        <dbReference type="Proteomes" id="UP000215335"/>
    </source>
</evidence>
<gene>
    <name evidence="4" type="ORF">TSAR_004594</name>
</gene>
<dbReference type="CDD" id="cd05301">
    <property type="entry name" value="GDH"/>
    <property type="match status" value="1"/>
</dbReference>
<comment type="caution">
    <text evidence="4">The sequence shown here is derived from an EMBL/GenBank/DDBJ whole genome shotgun (WGS) entry which is preliminary data.</text>
</comment>
<dbReference type="InterPro" id="IPR006140">
    <property type="entry name" value="D-isomer_DH_NAD-bd"/>
</dbReference>
<dbReference type="AlphaFoldDB" id="A0A232EWX0"/>
<dbReference type="Pfam" id="PF00389">
    <property type="entry name" value="2-Hacid_dh"/>
    <property type="match status" value="1"/>
</dbReference>
<evidence type="ECO:0000313" key="4">
    <source>
        <dbReference type="EMBL" id="OXU22849.1"/>
    </source>
</evidence>
<dbReference type="SUPFAM" id="SSF51735">
    <property type="entry name" value="NAD(P)-binding Rossmann-fold domains"/>
    <property type="match status" value="1"/>
</dbReference>
<evidence type="ECO:0000256" key="1">
    <source>
        <dbReference type="ARBA" id="ARBA00023002"/>
    </source>
</evidence>
<dbReference type="InterPro" id="IPR050223">
    <property type="entry name" value="D-isomer_2-hydroxyacid_DH"/>
</dbReference>
<accession>A0A232EWX0</accession>
<dbReference type="Pfam" id="PF02826">
    <property type="entry name" value="2-Hacid_dh_C"/>
    <property type="match status" value="1"/>
</dbReference>
<keyword evidence="5" id="KW-1185">Reference proteome</keyword>
<evidence type="ECO:0000256" key="2">
    <source>
        <dbReference type="ARBA" id="ARBA00073306"/>
    </source>
</evidence>
<dbReference type="GO" id="GO:0008465">
    <property type="term" value="F:hydroxypyruvate reductase (NADH) activity"/>
    <property type="evidence" value="ECO:0007669"/>
    <property type="project" value="TreeGrafter"/>
</dbReference>
<dbReference type="PANTHER" id="PTHR10996">
    <property type="entry name" value="2-HYDROXYACID DEHYDROGENASE-RELATED"/>
    <property type="match status" value="1"/>
</dbReference>
<dbReference type="Pfam" id="PF00085">
    <property type="entry name" value="Thioredoxin"/>
    <property type="match status" value="1"/>
</dbReference>
<dbReference type="InterPro" id="IPR036291">
    <property type="entry name" value="NAD(P)-bd_dom_sf"/>
</dbReference>
<dbReference type="SUPFAM" id="SSF52833">
    <property type="entry name" value="Thioredoxin-like"/>
    <property type="match status" value="1"/>
</dbReference>
<dbReference type="EMBL" id="NNAY01001812">
    <property type="protein sequence ID" value="OXU22849.1"/>
    <property type="molecule type" value="Genomic_DNA"/>
</dbReference>
<dbReference type="InterPro" id="IPR036249">
    <property type="entry name" value="Thioredoxin-like_sf"/>
</dbReference>
<dbReference type="InterPro" id="IPR029752">
    <property type="entry name" value="D-isomer_DH_CS1"/>
</dbReference>
<dbReference type="PANTHER" id="PTHR10996:SF277">
    <property type="entry name" value="GLYOXYLATE REDUCTASE_HYDROXYPYRUVATE REDUCTASE"/>
    <property type="match status" value="1"/>
</dbReference>
<dbReference type="GO" id="GO:0005829">
    <property type="term" value="C:cytosol"/>
    <property type="evidence" value="ECO:0007669"/>
    <property type="project" value="TreeGrafter"/>
</dbReference>
<dbReference type="GO" id="GO:0030267">
    <property type="term" value="F:glyoxylate reductase (NADPH) activity"/>
    <property type="evidence" value="ECO:0007669"/>
    <property type="project" value="TreeGrafter"/>
</dbReference>
<dbReference type="FunFam" id="3.40.50.720:FF:000026">
    <property type="entry name" value="Glyoxylate/hydroxypyruvate reductase B"/>
    <property type="match status" value="1"/>
</dbReference>
<keyword evidence="1" id="KW-0560">Oxidoreductase</keyword>
<dbReference type="SUPFAM" id="SSF52283">
    <property type="entry name" value="Formate/glycerate dehydrogenase catalytic domain-like"/>
    <property type="match status" value="1"/>
</dbReference>
<reference evidence="4 5" key="1">
    <citation type="journal article" date="2017" name="Curr. Biol.">
        <title>The Evolution of Venom by Co-option of Single-Copy Genes.</title>
        <authorList>
            <person name="Martinson E.O."/>
            <person name="Mrinalini"/>
            <person name="Kelkar Y.D."/>
            <person name="Chang C.H."/>
            <person name="Werren J.H."/>
        </authorList>
    </citation>
    <scope>NUCLEOTIDE SEQUENCE [LARGE SCALE GENOMIC DNA]</scope>
    <source>
        <strain evidence="4 5">Alberta</strain>
        <tissue evidence="4">Whole body</tissue>
    </source>
</reference>
<protein>
    <recommendedName>
        <fullName evidence="2">Glyoxylate reductase/hydroxypyruvate reductase</fullName>
    </recommendedName>
</protein>
<dbReference type="Gene3D" id="3.40.50.720">
    <property type="entry name" value="NAD(P)-binding Rossmann-like Domain"/>
    <property type="match status" value="2"/>
</dbReference>
<feature type="domain" description="Thioredoxin" evidence="3">
    <location>
        <begin position="370"/>
        <end position="537"/>
    </location>
</feature>
<proteinExistence type="predicted"/>
<dbReference type="Gene3D" id="3.40.30.10">
    <property type="entry name" value="Glutaredoxin"/>
    <property type="match status" value="1"/>
</dbReference>
<dbReference type="Proteomes" id="UP000215335">
    <property type="component" value="Unassembled WGS sequence"/>
</dbReference>
<dbReference type="PROSITE" id="PS00065">
    <property type="entry name" value="D_2_HYDROXYACID_DH_1"/>
    <property type="match status" value="1"/>
</dbReference>
<sequence>MLSFVTRTVYGAVRRQKLNIVLQNFENSWNHSYTNIAHAKMTRPKVLVTRATVPEAGLNLLKNECDLDTWEHTEPIPKSELIKRIKEADAIFCLLTDKIDEEVLSAAGSKLKVIATMSVGVDHLDLKAIKSRNIPIGYTPGVLTDATAELTMALLLATSRRLIEANRAIYRGEWKAWCPSWMTGPKISGSNIGIVGLGRIGLRVSEYLKSFGVAKILYTSRTEKPAATKLGAQKVNLDELLKESDFVIVTTALVPETKHLFKKETFEKMKKSSIFINISRGEVVHQPSLIEALKNGTIRAAGLDVMTPEPIPLDNELLKLDNCVIQAIGIIGEEETQIVAEENLESLPSDQPAETKNEITEVDPEAFSEFKETDLLPNATSSEVSSQEKSNVTITDASVTNFTKINCLIDKTYGPVEIVNYTRLMELLILDIGTPNRTRNSKEDKQLPGACILVMFYARWCVFSSQAAPHFNAIPRFYPHLKVVAIDAMKYQNFNTQYGIVGVPTLILVHNAKPVVKFNATIYNLEFFSKFISQFTNLQPNDSLYVTSADFSGPVSSTPSNETDYCLVLSWVFIAACLLYFTTKSHWWRQFIELVQNTWRESNAQHEHAD</sequence>
<dbReference type="InterPro" id="IPR013766">
    <property type="entry name" value="Thioredoxin_domain"/>
</dbReference>
<dbReference type="STRING" id="543379.A0A232EWX0"/>
<dbReference type="OrthoDB" id="1899781at2759"/>
<organism evidence="4 5">
    <name type="scientific">Trichomalopsis sarcophagae</name>
    <dbReference type="NCBI Taxonomy" id="543379"/>
    <lineage>
        <taxon>Eukaryota</taxon>
        <taxon>Metazoa</taxon>
        <taxon>Ecdysozoa</taxon>
        <taxon>Arthropoda</taxon>
        <taxon>Hexapoda</taxon>
        <taxon>Insecta</taxon>
        <taxon>Pterygota</taxon>
        <taxon>Neoptera</taxon>
        <taxon>Endopterygota</taxon>
        <taxon>Hymenoptera</taxon>
        <taxon>Apocrita</taxon>
        <taxon>Proctotrupomorpha</taxon>
        <taxon>Chalcidoidea</taxon>
        <taxon>Pteromalidae</taxon>
        <taxon>Pteromalinae</taxon>
        <taxon>Trichomalopsis</taxon>
    </lineage>
</organism>
<name>A0A232EWX0_9HYME</name>
<dbReference type="InterPro" id="IPR006139">
    <property type="entry name" value="D-isomer_2_OHA_DH_cat_dom"/>
</dbReference>
<evidence type="ECO:0000259" key="3">
    <source>
        <dbReference type="PROSITE" id="PS51352"/>
    </source>
</evidence>
<dbReference type="GO" id="GO:0051287">
    <property type="term" value="F:NAD binding"/>
    <property type="evidence" value="ECO:0007669"/>
    <property type="project" value="InterPro"/>
</dbReference>